<comment type="caution">
    <text evidence="1">The sequence shown here is derived from an EMBL/GenBank/DDBJ whole genome shotgun (WGS) entry which is preliminary data.</text>
</comment>
<evidence type="ECO:0000313" key="2">
    <source>
        <dbReference type="Proteomes" id="UP000806522"/>
    </source>
</evidence>
<protein>
    <submittedName>
        <fullName evidence="1">Uncharacterized protein</fullName>
    </submittedName>
</protein>
<dbReference type="AlphaFoldDB" id="A0A9D5S738"/>
<dbReference type="Proteomes" id="UP000806522">
    <property type="component" value="Unassembled WGS sequence"/>
</dbReference>
<evidence type="ECO:0000313" key="1">
    <source>
        <dbReference type="EMBL" id="MBE6269689.1"/>
    </source>
</evidence>
<organism evidence="1 2">
    <name type="scientific">Xylanibacter ruminicola</name>
    <name type="common">Prevotella ruminicola</name>
    <dbReference type="NCBI Taxonomy" id="839"/>
    <lineage>
        <taxon>Bacteria</taxon>
        <taxon>Pseudomonadati</taxon>
        <taxon>Bacteroidota</taxon>
        <taxon>Bacteroidia</taxon>
        <taxon>Bacteroidales</taxon>
        <taxon>Prevotellaceae</taxon>
        <taxon>Xylanibacter</taxon>
    </lineage>
</organism>
<proteinExistence type="predicted"/>
<accession>A0A9D5S738</accession>
<reference evidence="1" key="1">
    <citation type="submission" date="2019-04" db="EMBL/GenBank/DDBJ databases">
        <title>Evolution of Biomass-Degrading Anaerobic Consortia Revealed by Metagenomics.</title>
        <authorList>
            <person name="Peng X."/>
        </authorList>
    </citation>
    <scope>NUCLEOTIDE SEQUENCE</scope>
    <source>
        <strain evidence="1">SIG140</strain>
    </source>
</reference>
<dbReference type="EMBL" id="SUYC01000002">
    <property type="protein sequence ID" value="MBE6269689.1"/>
    <property type="molecule type" value="Genomic_DNA"/>
</dbReference>
<gene>
    <name evidence="1" type="ORF">E7101_01905</name>
</gene>
<sequence length="120" mass="13587">MKKYLFVLFCFALIHGRIIASEKEQISLNVEVGIIDEEPGITGPSKTIVRIPRIYQDGYKLSFSCFHPEYIINIVQDDEVVYSSVIPAGVTEFDLPSYLGGDCIIQFVKGRFCFWGEISL</sequence>
<name>A0A9D5S738_XYLRU</name>